<dbReference type="Pfam" id="PF06969">
    <property type="entry name" value="HemN_C"/>
    <property type="match status" value="1"/>
</dbReference>
<evidence type="ECO:0000256" key="7">
    <source>
        <dbReference type="ARBA" id="ARBA00023004"/>
    </source>
</evidence>
<dbReference type="PANTHER" id="PTHR13932:SF5">
    <property type="entry name" value="RADICAL S-ADENOSYL METHIONINE DOMAIN-CONTAINING PROTEIN 1, MITOCHONDRIAL"/>
    <property type="match status" value="1"/>
</dbReference>
<keyword evidence="7 10" id="KW-0408">Iron</keyword>
<keyword evidence="10" id="KW-0963">Cytoplasm</keyword>
<feature type="domain" description="Radical SAM core" evidence="11">
    <location>
        <begin position="23"/>
        <end position="258"/>
    </location>
</feature>
<evidence type="ECO:0000256" key="2">
    <source>
        <dbReference type="ARBA" id="ARBA00006100"/>
    </source>
</evidence>
<dbReference type="Gene3D" id="3.20.20.70">
    <property type="entry name" value="Aldolase class I"/>
    <property type="match status" value="1"/>
</dbReference>
<comment type="subcellular location">
    <subcellularLocation>
        <location evidence="10">Cytoplasm</location>
    </subcellularLocation>
</comment>
<dbReference type="SUPFAM" id="SSF102114">
    <property type="entry name" value="Radical SAM enzymes"/>
    <property type="match status" value="1"/>
</dbReference>
<dbReference type="InterPro" id="IPR010723">
    <property type="entry name" value="HemN_C"/>
</dbReference>
<dbReference type="SFLD" id="SFLDF00288">
    <property type="entry name" value="HemN-like__clustered_with_nucl"/>
    <property type="match status" value="1"/>
</dbReference>
<evidence type="ECO:0000256" key="9">
    <source>
        <dbReference type="ARBA" id="ARBA00023186"/>
    </source>
</evidence>
<reference evidence="12 13" key="1">
    <citation type="journal article" date="1994" name="Int. J. Syst. Bacteriol.">
        <title>Phylogenetic positions of novel aerobic, bacteriochlorophyll a-containing bacteria and description of Roseococcus thiosulfatophilus gen. nov., sp. nov., Erythromicrobium ramosum gen. nov., sp. nov., and Erythrobacter litoralis sp. nov.</title>
        <authorList>
            <person name="Yurkov V."/>
            <person name="Stackebrandt E."/>
            <person name="Holmes A."/>
            <person name="Fuerst J.A."/>
            <person name="Hugenholtz P."/>
            <person name="Golecki J."/>
            <person name="Gad'on N."/>
            <person name="Gorlenko V.M."/>
            <person name="Kompantseva E.I."/>
            <person name="Drews G."/>
        </authorList>
    </citation>
    <scope>NUCLEOTIDE SEQUENCE [LARGE SCALE GENOMIC DNA]</scope>
    <source>
        <strain evidence="12 13">KR-99</strain>
    </source>
</reference>
<dbReference type="EMBL" id="VDES01000003">
    <property type="protein sequence ID" value="MBA1375819.1"/>
    <property type="molecule type" value="Genomic_DNA"/>
</dbReference>
<keyword evidence="4 10" id="KW-0349">Heme</keyword>
<dbReference type="GO" id="GO:0004109">
    <property type="term" value="F:coproporphyrinogen oxidase activity"/>
    <property type="evidence" value="ECO:0007669"/>
    <property type="project" value="InterPro"/>
</dbReference>
<protein>
    <recommendedName>
        <fullName evidence="3 10">Heme chaperone HemW</fullName>
    </recommendedName>
</protein>
<accession>A0A7V8UA84</accession>
<gene>
    <name evidence="12" type="ORF">FG486_15855</name>
</gene>
<dbReference type="SMART" id="SM00729">
    <property type="entry name" value="Elp3"/>
    <property type="match status" value="1"/>
</dbReference>
<dbReference type="InterPro" id="IPR006638">
    <property type="entry name" value="Elp3/MiaA/NifB-like_rSAM"/>
</dbReference>
<dbReference type="InterPro" id="IPR013785">
    <property type="entry name" value="Aldolase_TIM"/>
</dbReference>
<evidence type="ECO:0000256" key="1">
    <source>
        <dbReference type="ARBA" id="ARBA00001966"/>
    </source>
</evidence>
<dbReference type="InterPro" id="IPR058240">
    <property type="entry name" value="rSAM_sf"/>
</dbReference>
<evidence type="ECO:0000256" key="3">
    <source>
        <dbReference type="ARBA" id="ARBA00017228"/>
    </source>
</evidence>
<dbReference type="PROSITE" id="PS51918">
    <property type="entry name" value="RADICAL_SAM"/>
    <property type="match status" value="1"/>
</dbReference>
<comment type="function">
    <text evidence="10">Probably acts as a heme chaperone, transferring heme to an unknown acceptor. Binds one molecule of heme per monomer, possibly covalently. Binds 1 [4Fe-4S] cluster. The cluster is coordinated with 3 cysteines and an exchangeable S-adenosyl-L-methionine.</text>
</comment>
<evidence type="ECO:0000256" key="5">
    <source>
        <dbReference type="ARBA" id="ARBA00022691"/>
    </source>
</evidence>
<dbReference type="Pfam" id="PF04055">
    <property type="entry name" value="Radical_SAM"/>
    <property type="match status" value="1"/>
</dbReference>
<name>A0A7V8UA84_9SPHN</name>
<dbReference type="SFLD" id="SFLDG01065">
    <property type="entry name" value="anaerobic_coproporphyrinogen-I"/>
    <property type="match status" value="1"/>
</dbReference>
<organism evidence="12 13">
    <name type="scientific">Sphingomonas ursincola</name>
    <dbReference type="NCBI Taxonomy" id="56361"/>
    <lineage>
        <taxon>Bacteria</taxon>
        <taxon>Pseudomonadati</taxon>
        <taxon>Pseudomonadota</taxon>
        <taxon>Alphaproteobacteria</taxon>
        <taxon>Sphingomonadales</taxon>
        <taxon>Sphingomonadaceae</taxon>
        <taxon>Sphingomonas</taxon>
    </lineage>
</organism>
<dbReference type="PANTHER" id="PTHR13932">
    <property type="entry name" value="COPROPORPHYRINIGEN III OXIDASE"/>
    <property type="match status" value="1"/>
</dbReference>
<dbReference type="GO" id="GO:0006779">
    <property type="term" value="P:porphyrin-containing compound biosynthetic process"/>
    <property type="evidence" value="ECO:0007669"/>
    <property type="project" value="InterPro"/>
</dbReference>
<dbReference type="AlphaFoldDB" id="A0A7V8UA84"/>
<dbReference type="GO" id="GO:0051539">
    <property type="term" value="F:4 iron, 4 sulfur cluster binding"/>
    <property type="evidence" value="ECO:0007669"/>
    <property type="project" value="UniProtKB-UniRule"/>
</dbReference>
<dbReference type="InterPro" id="IPR007197">
    <property type="entry name" value="rSAM"/>
</dbReference>
<evidence type="ECO:0000256" key="4">
    <source>
        <dbReference type="ARBA" id="ARBA00022617"/>
    </source>
</evidence>
<dbReference type="NCBIfam" id="TIGR00539">
    <property type="entry name" value="hemN_rel"/>
    <property type="match status" value="1"/>
</dbReference>
<dbReference type="GO" id="GO:0005737">
    <property type="term" value="C:cytoplasm"/>
    <property type="evidence" value="ECO:0007669"/>
    <property type="project" value="UniProtKB-SubCell"/>
</dbReference>
<proteinExistence type="inferred from homology"/>
<keyword evidence="9 10" id="KW-0143">Chaperone</keyword>
<evidence type="ECO:0000256" key="10">
    <source>
        <dbReference type="RuleBase" id="RU364116"/>
    </source>
</evidence>
<dbReference type="InterPro" id="IPR034505">
    <property type="entry name" value="Coproporphyrinogen-III_oxidase"/>
</dbReference>
<dbReference type="SFLD" id="SFLDF00562">
    <property type="entry name" value="HemN-like__clustered_with_heat"/>
    <property type="match status" value="1"/>
</dbReference>
<sequence>MPLPSWSRPVLITEPLTASPVADDRAEPLALYIHWPFCVSKCPYCDFNSHVRESVDIAEWQAALLADLAHEAAILPGRALGSIFFGGGTPSLMPPGLVEALIEAATGHWPASDNIEITLEANPSSVEAARFADLARAGVNRVSLGLQALDDATLGFLGRAHGVDEGVRALATAQQHFSRVSFDLIYARPGQTLGQWEAELSRALSFGTGHLSLYQLTIEPGTRFETLVRRGELVPADDDHCADLFDLTRSLTSAHGLPAYEISNHARPGEQSRHNLTYWRYGDYAGIGPGAHGRRGSLATERHRKPENYLAAVARNGHGLSVERPLDAETRAMEALLMGLRLAEGVDLARIAALSGVAEAALIDRAAAEKLSALGLAHMTASHLTVTERGMPLLDALLAELVAIEPPQAL</sequence>
<keyword evidence="8 10" id="KW-0411">Iron-sulfur</keyword>
<keyword evidence="5 10" id="KW-0949">S-adenosyl-L-methionine</keyword>
<comment type="caution">
    <text evidence="12">The sequence shown here is derived from an EMBL/GenBank/DDBJ whole genome shotgun (WGS) entry which is preliminary data.</text>
</comment>
<keyword evidence="13" id="KW-1185">Reference proteome</keyword>
<evidence type="ECO:0000313" key="13">
    <source>
        <dbReference type="Proteomes" id="UP000589292"/>
    </source>
</evidence>
<dbReference type="InterPro" id="IPR004559">
    <property type="entry name" value="HemW-like"/>
</dbReference>
<evidence type="ECO:0000256" key="8">
    <source>
        <dbReference type="ARBA" id="ARBA00023014"/>
    </source>
</evidence>
<dbReference type="GO" id="GO:0046872">
    <property type="term" value="F:metal ion binding"/>
    <property type="evidence" value="ECO:0007669"/>
    <property type="project" value="UniProtKB-UniRule"/>
</dbReference>
<keyword evidence="6 10" id="KW-0479">Metal-binding</keyword>
<dbReference type="CDD" id="cd01335">
    <property type="entry name" value="Radical_SAM"/>
    <property type="match status" value="1"/>
</dbReference>
<keyword evidence="10" id="KW-0004">4Fe-4S</keyword>
<evidence type="ECO:0000313" key="12">
    <source>
        <dbReference type="EMBL" id="MBA1375819.1"/>
    </source>
</evidence>
<comment type="similarity">
    <text evidence="2">Belongs to the anaerobic coproporphyrinogen-III oxidase family. HemW subfamily.</text>
</comment>
<dbReference type="Proteomes" id="UP000589292">
    <property type="component" value="Unassembled WGS sequence"/>
</dbReference>
<dbReference type="SFLD" id="SFLDS00029">
    <property type="entry name" value="Radical_SAM"/>
    <property type="match status" value="1"/>
</dbReference>
<evidence type="ECO:0000259" key="11">
    <source>
        <dbReference type="PROSITE" id="PS51918"/>
    </source>
</evidence>
<comment type="cofactor">
    <cofactor evidence="1">
        <name>[4Fe-4S] cluster</name>
        <dbReference type="ChEBI" id="CHEBI:49883"/>
    </cofactor>
</comment>
<evidence type="ECO:0000256" key="6">
    <source>
        <dbReference type="ARBA" id="ARBA00022723"/>
    </source>
</evidence>